<evidence type="ECO:0000256" key="1">
    <source>
        <dbReference type="ARBA" id="ARBA00013194"/>
    </source>
</evidence>
<proteinExistence type="predicted"/>
<dbReference type="Gene3D" id="2.40.100.10">
    <property type="entry name" value="Cyclophilin-like"/>
    <property type="match status" value="1"/>
</dbReference>
<dbReference type="PANTHER" id="PTHR45625:SF4">
    <property type="entry name" value="PEPTIDYLPROLYL ISOMERASE DOMAIN AND WD REPEAT-CONTAINING PROTEIN 1"/>
    <property type="match status" value="1"/>
</dbReference>
<sequence>MPNRTTILETVKGTIKFELYEKEAPITTKNFIDLTQNGFYNGLTFHRVEPGFVIQGGDPKGDGTGGSGKTIPLEIAPSLTHRKGAVGMARSQDPNSASSQFYICIEDAKFLDKNYAVFGQVIEGQDVVAKIRKGDKILKATIQ</sequence>
<dbReference type="PRINTS" id="PR00153">
    <property type="entry name" value="CSAPPISMRASE"/>
</dbReference>
<evidence type="ECO:0000259" key="4">
    <source>
        <dbReference type="PROSITE" id="PS50072"/>
    </source>
</evidence>
<dbReference type="Proteomes" id="UP000027153">
    <property type="component" value="Unassembled WGS sequence"/>
</dbReference>
<dbReference type="GO" id="GO:0003755">
    <property type="term" value="F:peptidyl-prolyl cis-trans isomerase activity"/>
    <property type="evidence" value="ECO:0007669"/>
    <property type="project" value="UniProtKB-KW"/>
</dbReference>
<name>A0A062UUH5_9EURY</name>
<dbReference type="EC" id="5.2.1.8" evidence="1"/>
<dbReference type="Pfam" id="PF00160">
    <property type="entry name" value="Pro_isomerase"/>
    <property type="match status" value="1"/>
</dbReference>
<protein>
    <recommendedName>
        <fullName evidence="1">peptidylprolyl isomerase</fullName>
        <ecNumber evidence="1">5.2.1.8</ecNumber>
    </recommendedName>
</protein>
<dbReference type="OrthoDB" id="12184at2157"/>
<accession>A0A062UUH5</accession>
<dbReference type="InterPro" id="IPR002130">
    <property type="entry name" value="Cyclophilin-type_PPIase_dom"/>
</dbReference>
<dbReference type="PROSITE" id="PS50072">
    <property type="entry name" value="CSA_PPIASE_2"/>
    <property type="match status" value="1"/>
</dbReference>
<keyword evidence="2" id="KW-0697">Rotamase</keyword>
<feature type="domain" description="PPIase cyclophilin-type" evidence="4">
    <location>
        <begin position="13"/>
        <end position="133"/>
    </location>
</feature>
<evidence type="ECO:0000313" key="5">
    <source>
        <dbReference type="EMBL" id="KCZ70691.1"/>
    </source>
</evidence>
<keyword evidence="3 5" id="KW-0413">Isomerase</keyword>
<dbReference type="InterPro" id="IPR024936">
    <property type="entry name" value="Cyclophilin-type_PPIase"/>
</dbReference>
<dbReference type="CDD" id="cd00317">
    <property type="entry name" value="cyclophilin"/>
    <property type="match status" value="1"/>
</dbReference>
<dbReference type="AlphaFoldDB" id="A0A062UUH5"/>
<reference evidence="5 6" key="1">
    <citation type="journal article" date="2013" name="Nature">
        <title>Anaerobic oxidation of methane coupled to nitrate reduction in a novel archaeal lineage.</title>
        <authorList>
            <person name="Haroon M.F."/>
            <person name="Hu S."/>
            <person name="Shi Y."/>
            <person name="Imelfort M."/>
            <person name="Keller J."/>
            <person name="Hugenholtz P."/>
            <person name="Yuan Z."/>
            <person name="Tyson G.W."/>
        </authorList>
    </citation>
    <scope>NUCLEOTIDE SEQUENCE [LARGE SCALE GENOMIC DNA]</scope>
    <source>
        <strain evidence="5 6">ANME-2d</strain>
    </source>
</reference>
<dbReference type="PANTHER" id="PTHR45625">
    <property type="entry name" value="PEPTIDYL-PROLYL CIS-TRANS ISOMERASE-RELATED"/>
    <property type="match status" value="1"/>
</dbReference>
<evidence type="ECO:0000256" key="3">
    <source>
        <dbReference type="ARBA" id="ARBA00023235"/>
    </source>
</evidence>
<dbReference type="InterPro" id="IPR044666">
    <property type="entry name" value="Cyclophilin_A-like"/>
</dbReference>
<dbReference type="EMBL" id="JMIY01000007">
    <property type="protein sequence ID" value="KCZ70691.1"/>
    <property type="molecule type" value="Genomic_DNA"/>
</dbReference>
<keyword evidence="6" id="KW-1185">Reference proteome</keyword>
<dbReference type="PIRSF" id="PIRSF001467">
    <property type="entry name" value="Peptidylpro_ismrse"/>
    <property type="match status" value="1"/>
</dbReference>
<dbReference type="RefSeq" id="WP_048092504.1">
    <property type="nucleotide sequence ID" value="NZ_JMIY01000007.1"/>
</dbReference>
<organism evidence="5 6">
    <name type="scientific">Candidatus Methanoperedens nitratireducens</name>
    <dbReference type="NCBI Taxonomy" id="1392998"/>
    <lineage>
        <taxon>Archaea</taxon>
        <taxon>Methanobacteriati</taxon>
        <taxon>Methanobacteriota</taxon>
        <taxon>Stenosarchaea group</taxon>
        <taxon>Methanomicrobia</taxon>
        <taxon>Methanosarcinales</taxon>
        <taxon>ANME-2 cluster</taxon>
        <taxon>Candidatus Methanoperedentaceae</taxon>
        <taxon>Candidatus Methanoperedens</taxon>
    </lineage>
</organism>
<evidence type="ECO:0000256" key="2">
    <source>
        <dbReference type="ARBA" id="ARBA00023110"/>
    </source>
</evidence>
<dbReference type="SUPFAM" id="SSF50891">
    <property type="entry name" value="Cyclophilin-like"/>
    <property type="match status" value="1"/>
</dbReference>
<dbReference type="InterPro" id="IPR029000">
    <property type="entry name" value="Cyclophilin-like_dom_sf"/>
</dbReference>
<evidence type="ECO:0000313" key="6">
    <source>
        <dbReference type="Proteomes" id="UP000027153"/>
    </source>
</evidence>
<gene>
    <name evidence="5" type="ORF">ANME2D_02714</name>
</gene>
<comment type="caution">
    <text evidence="5">The sequence shown here is derived from an EMBL/GenBank/DDBJ whole genome shotgun (WGS) entry which is preliminary data.</text>
</comment>
<dbReference type="PATRIC" id="fig|1392998.3.peg.3012"/>